<comment type="caution">
    <text evidence="3">The sequence shown here is derived from an EMBL/GenBank/DDBJ whole genome shotgun (WGS) entry which is preliminary data.</text>
</comment>
<evidence type="ECO:0000313" key="3">
    <source>
        <dbReference type="EMBL" id="OMJ71613.1"/>
    </source>
</evidence>
<keyword evidence="2" id="KW-0732">Signal</keyword>
<protein>
    <submittedName>
        <fullName evidence="3">Uncharacterized protein</fullName>
    </submittedName>
</protein>
<evidence type="ECO:0000256" key="1">
    <source>
        <dbReference type="SAM" id="Coils"/>
    </source>
</evidence>
<feature type="coiled-coil region" evidence="1">
    <location>
        <begin position="88"/>
        <end position="157"/>
    </location>
</feature>
<feature type="chain" id="PRO_5012525986" evidence="2">
    <location>
        <begin position="18"/>
        <end position="268"/>
    </location>
</feature>
<reference evidence="3 4" key="1">
    <citation type="submission" date="2016-11" db="EMBL/GenBank/DDBJ databases">
        <title>The macronuclear genome of Stentor coeruleus: a giant cell with tiny introns.</title>
        <authorList>
            <person name="Slabodnick M."/>
            <person name="Ruby J.G."/>
            <person name="Reiff S.B."/>
            <person name="Swart E.C."/>
            <person name="Gosai S."/>
            <person name="Prabakaran S."/>
            <person name="Witkowska E."/>
            <person name="Larue G.E."/>
            <person name="Fisher S."/>
            <person name="Freeman R.M."/>
            <person name="Gunawardena J."/>
            <person name="Chu W."/>
            <person name="Stover N.A."/>
            <person name="Gregory B.D."/>
            <person name="Nowacki M."/>
            <person name="Derisi J."/>
            <person name="Roy S.W."/>
            <person name="Marshall W.F."/>
            <person name="Sood P."/>
        </authorList>
    </citation>
    <scope>NUCLEOTIDE SEQUENCE [LARGE SCALE GENOMIC DNA]</scope>
    <source>
        <strain evidence="3">WM001</strain>
    </source>
</reference>
<sequence length="268" mass="30704">MLTFLLTIALSSANLRGNYEDLDLGDMLTQSFFLQTTSKDQNSDIKSLISQLLSEEKTYISDFTSQCEEFIAKYANEGALLQEIIVKNEKQLELLDNTEDLQEKLEEVNEKINQFTDKIIEIDQNNIEEQVNKSQELDENQQQIQEIQNAIDYLEKLVGADSEHVSEVLEHIVSIKKSLEVGKSFNKNDLNTEKPLVSNVLSDLYTEKSQIEKTIEVIKSERVQVESYLNLVKPQLDAVNDLINTKKIQCEKAQKIIDAVKDIEKQLE</sequence>
<dbReference type="AlphaFoldDB" id="A0A1R2B489"/>
<evidence type="ECO:0000256" key="2">
    <source>
        <dbReference type="SAM" id="SignalP"/>
    </source>
</evidence>
<dbReference type="Proteomes" id="UP000187209">
    <property type="component" value="Unassembled WGS sequence"/>
</dbReference>
<name>A0A1R2B489_9CILI</name>
<proteinExistence type="predicted"/>
<organism evidence="3 4">
    <name type="scientific">Stentor coeruleus</name>
    <dbReference type="NCBI Taxonomy" id="5963"/>
    <lineage>
        <taxon>Eukaryota</taxon>
        <taxon>Sar</taxon>
        <taxon>Alveolata</taxon>
        <taxon>Ciliophora</taxon>
        <taxon>Postciliodesmatophora</taxon>
        <taxon>Heterotrichea</taxon>
        <taxon>Heterotrichida</taxon>
        <taxon>Stentoridae</taxon>
        <taxon>Stentor</taxon>
    </lineage>
</organism>
<keyword evidence="4" id="KW-1185">Reference proteome</keyword>
<feature type="signal peptide" evidence="2">
    <location>
        <begin position="1"/>
        <end position="17"/>
    </location>
</feature>
<keyword evidence="1" id="KW-0175">Coiled coil</keyword>
<accession>A0A1R2B489</accession>
<dbReference type="EMBL" id="MPUH01000973">
    <property type="protein sequence ID" value="OMJ71613.1"/>
    <property type="molecule type" value="Genomic_DNA"/>
</dbReference>
<evidence type="ECO:0000313" key="4">
    <source>
        <dbReference type="Proteomes" id="UP000187209"/>
    </source>
</evidence>
<gene>
    <name evidence="3" type="ORF">SteCoe_30134</name>
</gene>